<protein>
    <recommendedName>
        <fullName evidence="1">G domain-containing protein</fullName>
    </recommendedName>
</protein>
<proteinExistence type="predicted"/>
<dbReference type="SUPFAM" id="SSF52540">
    <property type="entry name" value="P-loop containing nucleoside triphosphate hydrolases"/>
    <property type="match status" value="1"/>
</dbReference>
<sequence length="296" mass="33425">MSYETDAVKPGNLKEDDIIIAIMGPTGCGKSQIIDLLTGQPGRRAKDTLQSVTKDVTAFRVLNHETHGSHIVLVDTPGFDDVDRSDKEILEMISAWLVKTYKRKLVLAGVIYLHRISDLRMSEAPHRNLRMFGELSGNKSAKKVVLATTMWDKVCDIAEGEKRESALKEKYWNVMLHHGAVVERFLNTPESAWAVINKLVERERNKSALLLQEELLDLGKRLNETNAGKALYLDLQILVAKQNKTIQPDVEKPQETEKDMHALLQSADKILREAESLRIPLRRKVARFIGNVIGKK</sequence>
<dbReference type="HOGENOM" id="CLU_018003_0_0_1"/>
<dbReference type="Pfam" id="PF01926">
    <property type="entry name" value="MMR_HSR1"/>
    <property type="match status" value="1"/>
</dbReference>
<keyword evidence="3" id="KW-1185">Reference proteome</keyword>
<dbReference type="Proteomes" id="UP000053424">
    <property type="component" value="Unassembled WGS sequence"/>
</dbReference>
<accession>A0A0C3D0X6</accession>
<dbReference type="InterPro" id="IPR027417">
    <property type="entry name" value="P-loop_NTPase"/>
</dbReference>
<name>A0A0C3D0X6_HEBCY</name>
<gene>
    <name evidence="2" type="ORF">M413DRAFT_21908</name>
</gene>
<dbReference type="InterPro" id="IPR006073">
    <property type="entry name" value="GTP-bd"/>
</dbReference>
<reference evidence="3" key="2">
    <citation type="submission" date="2015-01" db="EMBL/GenBank/DDBJ databases">
        <title>Evolutionary Origins and Diversification of the Mycorrhizal Mutualists.</title>
        <authorList>
            <consortium name="DOE Joint Genome Institute"/>
            <consortium name="Mycorrhizal Genomics Consortium"/>
            <person name="Kohler A."/>
            <person name="Kuo A."/>
            <person name="Nagy L.G."/>
            <person name="Floudas D."/>
            <person name="Copeland A."/>
            <person name="Barry K.W."/>
            <person name="Cichocki N."/>
            <person name="Veneault-Fourrey C."/>
            <person name="LaButti K."/>
            <person name="Lindquist E.A."/>
            <person name="Lipzen A."/>
            <person name="Lundell T."/>
            <person name="Morin E."/>
            <person name="Murat C."/>
            <person name="Riley R."/>
            <person name="Ohm R."/>
            <person name="Sun H."/>
            <person name="Tunlid A."/>
            <person name="Henrissat B."/>
            <person name="Grigoriev I.V."/>
            <person name="Hibbett D.S."/>
            <person name="Martin F."/>
        </authorList>
    </citation>
    <scope>NUCLEOTIDE SEQUENCE [LARGE SCALE GENOMIC DNA]</scope>
    <source>
        <strain evidence="3">h7</strain>
    </source>
</reference>
<dbReference type="OrthoDB" id="8954335at2759"/>
<evidence type="ECO:0000313" key="3">
    <source>
        <dbReference type="Proteomes" id="UP000053424"/>
    </source>
</evidence>
<dbReference type="Gene3D" id="3.40.50.300">
    <property type="entry name" value="P-loop containing nucleotide triphosphate hydrolases"/>
    <property type="match status" value="1"/>
</dbReference>
<evidence type="ECO:0000259" key="1">
    <source>
        <dbReference type="Pfam" id="PF01926"/>
    </source>
</evidence>
<dbReference type="AlphaFoldDB" id="A0A0C3D0X6"/>
<evidence type="ECO:0000313" key="2">
    <source>
        <dbReference type="EMBL" id="KIM49761.1"/>
    </source>
</evidence>
<feature type="domain" description="G" evidence="1">
    <location>
        <begin position="20"/>
        <end position="97"/>
    </location>
</feature>
<reference evidence="2 3" key="1">
    <citation type="submission" date="2014-04" db="EMBL/GenBank/DDBJ databases">
        <authorList>
            <consortium name="DOE Joint Genome Institute"/>
            <person name="Kuo A."/>
            <person name="Gay G."/>
            <person name="Dore J."/>
            <person name="Kohler A."/>
            <person name="Nagy L.G."/>
            <person name="Floudas D."/>
            <person name="Copeland A."/>
            <person name="Barry K.W."/>
            <person name="Cichocki N."/>
            <person name="Veneault-Fourrey C."/>
            <person name="LaButti K."/>
            <person name="Lindquist E.A."/>
            <person name="Lipzen A."/>
            <person name="Lundell T."/>
            <person name="Morin E."/>
            <person name="Murat C."/>
            <person name="Sun H."/>
            <person name="Tunlid A."/>
            <person name="Henrissat B."/>
            <person name="Grigoriev I.V."/>
            <person name="Hibbett D.S."/>
            <person name="Martin F."/>
            <person name="Nordberg H.P."/>
            <person name="Cantor M.N."/>
            <person name="Hua S.X."/>
        </authorList>
    </citation>
    <scope>NUCLEOTIDE SEQUENCE [LARGE SCALE GENOMIC DNA]</scope>
    <source>
        <strain evidence="3">h7</strain>
    </source>
</reference>
<organism evidence="2 3">
    <name type="scientific">Hebeloma cylindrosporum</name>
    <dbReference type="NCBI Taxonomy" id="76867"/>
    <lineage>
        <taxon>Eukaryota</taxon>
        <taxon>Fungi</taxon>
        <taxon>Dikarya</taxon>
        <taxon>Basidiomycota</taxon>
        <taxon>Agaricomycotina</taxon>
        <taxon>Agaricomycetes</taxon>
        <taxon>Agaricomycetidae</taxon>
        <taxon>Agaricales</taxon>
        <taxon>Agaricineae</taxon>
        <taxon>Hymenogastraceae</taxon>
        <taxon>Hebeloma</taxon>
    </lineage>
</organism>
<dbReference type="EMBL" id="KN831768">
    <property type="protein sequence ID" value="KIM49761.1"/>
    <property type="molecule type" value="Genomic_DNA"/>
</dbReference>
<dbReference type="GO" id="GO:0005525">
    <property type="term" value="F:GTP binding"/>
    <property type="evidence" value="ECO:0007669"/>
    <property type="project" value="InterPro"/>
</dbReference>
<dbReference type="STRING" id="686832.A0A0C3D0X6"/>